<dbReference type="KEGG" id="sil:SPO1044"/>
<dbReference type="EMBL" id="CP000031">
    <property type="protein sequence ID" value="AAV94347.1"/>
    <property type="molecule type" value="Genomic_DNA"/>
</dbReference>
<name>Q5LUL0_RUEPO</name>
<dbReference type="AlphaFoldDB" id="Q5LUL0"/>
<keyword evidence="2" id="KW-1185">Reference proteome</keyword>
<sequence length="344" mass="37797">MLPRRRCSDGLLPYEARDRAHLLAVHAEPANRIFLRDVDRRQTGAPHHGALHRHPPTRGASRLRQSHHVRHHVPARTPVRVCRFWNAPPVLGHARKFEQPERQRIGAVMTQPKYEFLKDGRVVLPSNADPAAYGTVVHGWLKHHVGMDLGRNDPSAIVVVRDTCYPQFTGRGFEQELGPRKCTVVFQETIQLYSYTDLADFLAKRLNQIPHWSLAIDASGLGAPFSSTLDNAGIEHHAVVMTAGANMSRSGKDVKIAKTMLLENMAVGLETGALTVAHDLEGKQDLLNEIASFELASTSSGNLVLQGGGKGHHADRAIATALAYLSATHLDTTLSGSYRLSGWA</sequence>
<proteinExistence type="predicted"/>
<evidence type="ECO:0000313" key="1">
    <source>
        <dbReference type="EMBL" id="AAV94347.1"/>
    </source>
</evidence>
<dbReference type="HOGENOM" id="CLU_806287_0_0_5"/>
<reference evidence="1 2" key="1">
    <citation type="journal article" date="2004" name="Nature">
        <title>Genome sequence of Silicibacter pomeroyi reveals adaptations to the marine environment.</title>
        <authorList>
            <person name="Moran M.A."/>
            <person name="Buchan A."/>
            <person name="Gonzalez J.M."/>
            <person name="Heidelberg J.F."/>
            <person name="Whitman W.B."/>
            <person name="Kiene R.P."/>
            <person name="Henriksen J.R."/>
            <person name="King G.M."/>
            <person name="Belas R."/>
            <person name="Fuqua C."/>
            <person name="Brinkac L."/>
            <person name="Lewis M."/>
            <person name="Johri S."/>
            <person name="Weaver B."/>
            <person name="Pai G."/>
            <person name="Eisen J.A."/>
            <person name="Rahe E."/>
            <person name="Sheldon W.M."/>
            <person name="Ye W."/>
            <person name="Miller T.R."/>
            <person name="Carlton J."/>
            <person name="Rasko D.A."/>
            <person name="Paulsen I.T."/>
            <person name="Ren Q."/>
            <person name="Daugherty S.C."/>
            <person name="Deboy R.T."/>
            <person name="Dodson R.J."/>
            <person name="Durkin A.S."/>
            <person name="Madupu R."/>
            <person name="Nelson W.C."/>
            <person name="Sullivan S.A."/>
            <person name="Rosovitz M.J."/>
            <person name="Haft D.H."/>
            <person name="Selengut J."/>
            <person name="Ward N."/>
        </authorList>
    </citation>
    <scope>NUCLEOTIDE SEQUENCE [LARGE SCALE GENOMIC DNA]</scope>
    <source>
        <strain evidence="2">ATCC 700808 / DSM 15171 / DSS-3</strain>
    </source>
</reference>
<organism evidence="1 2">
    <name type="scientific">Ruegeria pomeroyi (strain ATCC 700808 / DSM 15171 / DSS-3)</name>
    <name type="common">Silicibacter pomeroyi</name>
    <dbReference type="NCBI Taxonomy" id="246200"/>
    <lineage>
        <taxon>Bacteria</taxon>
        <taxon>Pseudomonadati</taxon>
        <taxon>Pseudomonadota</taxon>
        <taxon>Alphaproteobacteria</taxon>
        <taxon>Rhodobacterales</taxon>
        <taxon>Roseobacteraceae</taxon>
        <taxon>Ruegeria</taxon>
    </lineage>
</organism>
<dbReference type="Proteomes" id="UP000001023">
    <property type="component" value="Chromosome"/>
</dbReference>
<gene>
    <name evidence="1" type="ordered locus">SPO1044</name>
</gene>
<evidence type="ECO:0000313" key="2">
    <source>
        <dbReference type="Proteomes" id="UP000001023"/>
    </source>
</evidence>
<reference evidence="1 2" key="2">
    <citation type="journal article" date="2014" name="Stand. Genomic Sci.">
        <title>An updated genome annotation for the model marine bacterium Ruegeria pomeroyi DSS-3.</title>
        <authorList>
            <person name="Rivers A.R."/>
            <person name="Smith C.B."/>
            <person name="Moran M.A."/>
        </authorList>
    </citation>
    <scope>GENOME REANNOTATION</scope>
    <source>
        <strain evidence="2">ATCC 700808 / DSM 15171 / DSS-3</strain>
    </source>
</reference>
<dbReference type="STRING" id="246200.SPO1044"/>
<accession>Q5LUL0</accession>
<dbReference type="PaxDb" id="246200-SPO1044"/>
<dbReference type="eggNOG" id="ENOG5032DV7">
    <property type="taxonomic scope" value="Bacteria"/>
</dbReference>
<protein>
    <submittedName>
        <fullName evidence="1">Uncharacterized protein</fullName>
    </submittedName>
</protein>
<dbReference type="Gene3D" id="3.30.420.240">
    <property type="match status" value="1"/>
</dbReference>